<dbReference type="EMBL" id="NBSK02000005">
    <property type="protein sequence ID" value="KAJ0203278.1"/>
    <property type="molecule type" value="Genomic_DNA"/>
</dbReference>
<accession>A0A9R1VBW4</accession>
<evidence type="ECO:0000256" key="2">
    <source>
        <dbReference type="SAM" id="MobiDB-lite"/>
    </source>
</evidence>
<dbReference type="PANTHER" id="PTHR33411">
    <property type="entry name" value="OS08G0392500 PROTEIN"/>
    <property type="match status" value="1"/>
</dbReference>
<feature type="compositionally biased region" description="Low complexity" evidence="2">
    <location>
        <begin position="226"/>
        <end position="235"/>
    </location>
</feature>
<dbReference type="PANTHER" id="PTHR33411:SF33">
    <property type="entry name" value="TRANSPOSASE, PTTA_EN_SPM, PLANT-RELATED"/>
    <property type="match status" value="1"/>
</dbReference>
<dbReference type="AlphaFoldDB" id="A0A9R1VBW4"/>
<keyword evidence="1" id="KW-0175">Coiled coil</keyword>
<dbReference type="Proteomes" id="UP000235145">
    <property type="component" value="Unassembled WGS sequence"/>
</dbReference>
<sequence>MVLIYLIHYKQGSDTNLSHPKTNNSGIHSRVEDVMYSIITIWCKLPLIIDTYLLRDVSLDLSLRFVECSLIRVLLVIIAVIVSIVVVEGYELTVYCRVRVCDSYECRVSTDALNSRIQTNDPFCLASQAEQVFYTPYPAVTKETKDLWAVVKTKPRGVYEVTKAETEVALDGSTEANGFFHLDERFELPNEVNVSERLSLASNRTNFEQISSDESEGLARNLFSVRPPSGGRPSSLPDPNGLPHIPLTGGSLPRARSSPLPDPSGLPCIPLTGGSVPRARSSPLLDPSGLPRIPLTGGSVPGARSSSLPDPSGLPRISLIGGSVPGVGSSPLPDPSGLPHIPLTGGFVSGARSSPLPDPDLSGLQHNPFLLVQHREPGHRPTLMAFHASLCQVAFHALQLRRQGSSSMGDINTHMGLTDAIVDTGVVLNGGNGIAYGYEMTGNNEDPTSDFFYNGPEHEHEPESPMVQTPHYSGTHGGSNDADTNGSHRPFITRKGYKFRRQSIHRAILKILWQSINEPWITYRKIPKEVVTQMFERFRTQYRWDPNEEGIIREGFENTLKDHYRGRMRDAREASAARYMRGSIGFEEHRLKLKQLTGEHPSFIDLYYKTHLTTESKKIYFGGDKEAPVDFVNETSRVAIYNNKNFLLESNNKALSQKYGDDLTQHNVNDPELWTQTQLLRNGGKQKGPIYGAEYSDIHFLMTGAYSYESTSASADFAKSQQEVNELRQQMLNMEQAMEEKQSEMNLQMQQMRNEMELQVQRQLAAFMKQIKPSSNPPNTQETKK</sequence>
<evidence type="ECO:0000313" key="4">
    <source>
        <dbReference type="EMBL" id="KAJ0203278.1"/>
    </source>
</evidence>
<keyword evidence="3" id="KW-1133">Transmembrane helix</keyword>
<proteinExistence type="predicted"/>
<reference evidence="4 5" key="1">
    <citation type="journal article" date="2017" name="Nat. Commun.">
        <title>Genome assembly with in vitro proximity ligation data and whole-genome triplication in lettuce.</title>
        <authorList>
            <person name="Reyes-Chin-Wo S."/>
            <person name="Wang Z."/>
            <person name="Yang X."/>
            <person name="Kozik A."/>
            <person name="Arikit S."/>
            <person name="Song C."/>
            <person name="Xia L."/>
            <person name="Froenicke L."/>
            <person name="Lavelle D.O."/>
            <person name="Truco M.J."/>
            <person name="Xia R."/>
            <person name="Zhu S."/>
            <person name="Xu C."/>
            <person name="Xu H."/>
            <person name="Xu X."/>
            <person name="Cox K."/>
            <person name="Korf I."/>
            <person name="Meyers B.C."/>
            <person name="Michelmore R.W."/>
        </authorList>
    </citation>
    <scope>NUCLEOTIDE SEQUENCE [LARGE SCALE GENOMIC DNA]</scope>
    <source>
        <strain evidence="5">cv. Salinas</strain>
        <tissue evidence="4">Seedlings</tissue>
    </source>
</reference>
<keyword evidence="3" id="KW-0472">Membrane</keyword>
<evidence type="ECO:0000256" key="3">
    <source>
        <dbReference type="SAM" id="Phobius"/>
    </source>
</evidence>
<evidence type="ECO:0000313" key="5">
    <source>
        <dbReference type="Proteomes" id="UP000235145"/>
    </source>
</evidence>
<keyword evidence="5" id="KW-1185">Reference proteome</keyword>
<feature type="region of interest" description="Disordered" evidence="2">
    <location>
        <begin position="222"/>
        <end position="320"/>
    </location>
</feature>
<name>A0A9R1VBW4_LACSA</name>
<feature type="coiled-coil region" evidence="1">
    <location>
        <begin position="717"/>
        <end position="755"/>
    </location>
</feature>
<gene>
    <name evidence="4" type="ORF">LSAT_V11C500244890</name>
</gene>
<protein>
    <submittedName>
        <fullName evidence="4">Uncharacterized protein</fullName>
    </submittedName>
</protein>
<feature type="transmembrane region" description="Helical" evidence="3">
    <location>
        <begin position="65"/>
        <end position="87"/>
    </location>
</feature>
<evidence type="ECO:0000256" key="1">
    <source>
        <dbReference type="SAM" id="Coils"/>
    </source>
</evidence>
<organism evidence="4 5">
    <name type="scientific">Lactuca sativa</name>
    <name type="common">Garden lettuce</name>
    <dbReference type="NCBI Taxonomy" id="4236"/>
    <lineage>
        <taxon>Eukaryota</taxon>
        <taxon>Viridiplantae</taxon>
        <taxon>Streptophyta</taxon>
        <taxon>Embryophyta</taxon>
        <taxon>Tracheophyta</taxon>
        <taxon>Spermatophyta</taxon>
        <taxon>Magnoliopsida</taxon>
        <taxon>eudicotyledons</taxon>
        <taxon>Gunneridae</taxon>
        <taxon>Pentapetalae</taxon>
        <taxon>asterids</taxon>
        <taxon>campanulids</taxon>
        <taxon>Asterales</taxon>
        <taxon>Asteraceae</taxon>
        <taxon>Cichorioideae</taxon>
        <taxon>Cichorieae</taxon>
        <taxon>Lactucinae</taxon>
        <taxon>Lactuca</taxon>
    </lineage>
</organism>
<comment type="caution">
    <text evidence="4">The sequence shown here is derived from an EMBL/GenBank/DDBJ whole genome shotgun (WGS) entry which is preliminary data.</text>
</comment>
<keyword evidence="3" id="KW-0812">Transmembrane</keyword>